<evidence type="ECO:0000259" key="2">
    <source>
        <dbReference type="Pfam" id="PF08721"/>
    </source>
</evidence>
<dbReference type="AlphaFoldDB" id="A0A370U4D4"/>
<dbReference type="GO" id="GO:0003676">
    <property type="term" value="F:nucleic acid binding"/>
    <property type="evidence" value="ECO:0007669"/>
    <property type="project" value="InterPro"/>
</dbReference>
<dbReference type="InterPro" id="IPR011856">
    <property type="entry name" value="tRNA_endonuc-like_dom_sf"/>
</dbReference>
<dbReference type="Pfam" id="PF08721">
    <property type="entry name" value="Tn7_Tnp_TnsA_C"/>
    <property type="match status" value="1"/>
</dbReference>
<dbReference type="Pfam" id="PF08722">
    <property type="entry name" value="Tn7_TnsA-like_N"/>
    <property type="match status" value="1"/>
</dbReference>
<evidence type="ECO:0000313" key="4">
    <source>
        <dbReference type="EMBL" id="RDL42593.1"/>
    </source>
</evidence>
<evidence type="ECO:0000256" key="1">
    <source>
        <dbReference type="SAM" id="MobiDB-lite"/>
    </source>
</evidence>
<dbReference type="Gene3D" id="3.40.1350.10">
    <property type="match status" value="1"/>
</dbReference>
<dbReference type="InterPro" id="IPR014832">
    <property type="entry name" value="TnsA_C"/>
</dbReference>
<dbReference type="InterPro" id="IPR036388">
    <property type="entry name" value="WH-like_DNA-bd_sf"/>
</dbReference>
<organism evidence="4 5">
    <name type="scientific">Marinomonas piezotolerans</name>
    <dbReference type="NCBI Taxonomy" id="2213058"/>
    <lineage>
        <taxon>Bacteria</taxon>
        <taxon>Pseudomonadati</taxon>
        <taxon>Pseudomonadota</taxon>
        <taxon>Gammaproteobacteria</taxon>
        <taxon>Oceanospirillales</taxon>
        <taxon>Oceanospirillaceae</taxon>
        <taxon>Marinomonas</taxon>
    </lineage>
</organism>
<protein>
    <submittedName>
        <fullName evidence="4">Heteromeric transposase endonuclease subunit TnsA</fullName>
    </submittedName>
</protein>
<dbReference type="InterPro" id="IPR011335">
    <property type="entry name" value="Restrct_endonuc-II-like"/>
</dbReference>
<keyword evidence="4" id="KW-0540">Nuclease</keyword>
<keyword evidence="5" id="KW-1185">Reference proteome</keyword>
<dbReference type="RefSeq" id="WP_115469663.1">
    <property type="nucleotide sequence ID" value="NZ_QKRA01000020.1"/>
</dbReference>
<dbReference type="OrthoDB" id="5291587at2"/>
<dbReference type="Gene3D" id="1.10.10.10">
    <property type="entry name" value="Winged helix-like DNA-binding domain superfamily/Winged helix DNA-binding domain"/>
    <property type="match status" value="1"/>
</dbReference>
<reference evidence="4 5" key="1">
    <citation type="submission" date="2018-06" db="EMBL/GenBank/DDBJ databases">
        <title>Marinomonas sp. YLB-05 draft genome sequence.</title>
        <authorList>
            <person name="Yu L."/>
            <person name="Tang X."/>
        </authorList>
    </citation>
    <scope>NUCLEOTIDE SEQUENCE [LARGE SCALE GENOMIC DNA]</scope>
    <source>
        <strain evidence="4 5">YLB-05</strain>
    </source>
</reference>
<name>A0A370U4D4_9GAMM</name>
<dbReference type="Proteomes" id="UP000254326">
    <property type="component" value="Unassembled WGS sequence"/>
</dbReference>
<dbReference type="CDD" id="cd22362">
    <property type="entry name" value="TnsA_endonuclease-like"/>
    <property type="match status" value="1"/>
</dbReference>
<dbReference type="EMBL" id="QKRA01000020">
    <property type="protein sequence ID" value="RDL42593.1"/>
    <property type="molecule type" value="Genomic_DNA"/>
</dbReference>
<feature type="domain" description="TnsA endonuclease N-terminal" evidence="3">
    <location>
        <begin position="76"/>
        <end position="161"/>
    </location>
</feature>
<evidence type="ECO:0000313" key="5">
    <source>
        <dbReference type="Proteomes" id="UP000254326"/>
    </source>
</evidence>
<sequence length="272" mass="30787">MLDADKPLDPKDEKKLKTRGVGSGESYEPFIKVHEISSTGESYRIRGRNTSRAHHLLSRLEFSAFLVFDRFHLTYDIKEQFPLPIADSLRICSRLGIKHPQIRNKLKVVTTDLVVELKNKPSIAIAVKYASDLDNLRTVEKLQIEKLYWEERDYEWKLFTDQEIPAIVKENLEWLHAASLNSHDLYEELSFEDISTVVSRLSGSDKKLATVCAALDDQYECSAGFHIGVIRNAAAANLIDVPLDIVFRNWRATDVSIIVGLDSINGGLSDVS</sequence>
<proteinExistence type="predicted"/>
<feature type="region of interest" description="Disordered" evidence="1">
    <location>
        <begin position="1"/>
        <end position="23"/>
    </location>
</feature>
<comment type="caution">
    <text evidence="4">The sequence shown here is derived from an EMBL/GenBank/DDBJ whole genome shotgun (WGS) entry which is preliminary data.</text>
</comment>
<accession>A0A370U4D4</accession>
<keyword evidence="4" id="KW-0378">Hydrolase</keyword>
<dbReference type="SUPFAM" id="SSF52980">
    <property type="entry name" value="Restriction endonuclease-like"/>
    <property type="match status" value="1"/>
</dbReference>
<gene>
    <name evidence="4" type="ORF">DN730_18810</name>
</gene>
<feature type="domain" description="TnsA endonuclease C-terminal" evidence="2">
    <location>
        <begin position="163"/>
        <end position="243"/>
    </location>
</feature>
<keyword evidence="4" id="KW-0255">Endonuclease</keyword>
<feature type="compositionally biased region" description="Basic and acidic residues" evidence="1">
    <location>
        <begin position="1"/>
        <end position="15"/>
    </location>
</feature>
<dbReference type="InterPro" id="IPR014833">
    <property type="entry name" value="TnsA_N"/>
</dbReference>
<evidence type="ECO:0000259" key="3">
    <source>
        <dbReference type="Pfam" id="PF08722"/>
    </source>
</evidence>
<dbReference type="GO" id="GO:0004519">
    <property type="term" value="F:endonuclease activity"/>
    <property type="evidence" value="ECO:0007669"/>
    <property type="project" value="UniProtKB-KW"/>
</dbReference>